<dbReference type="SUPFAM" id="SSF55620">
    <property type="entry name" value="Tetrahydrobiopterin biosynthesis enzymes-like"/>
    <property type="match status" value="1"/>
</dbReference>
<dbReference type="InterPro" id="IPR043133">
    <property type="entry name" value="GTP-CH-I_C/QueF"/>
</dbReference>
<dbReference type="PANTHER" id="PTHR11109">
    <property type="entry name" value="GTP CYCLOHYDROLASE I"/>
    <property type="match status" value="1"/>
</dbReference>
<keyword evidence="6" id="KW-0479">Metal-binding</keyword>
<dbReference type="GO" id="GO:0003934">
    <property type="term" value="F:GTP cyclohydrolase I activity"/>
    <property type="evidence" value="ECO:0007669"/>
    <property type="project" value="UniProtKB-EC"/>
</dbReference>
<evidence type="ECO:0000256" key="3">
    <source>
        <dbReference type="ARBA" id="ARBA00008085"/>
    </source>
</evidence>
<dbReference type="InterPro" id="IPR001474">
    <property type="entry name" value="GTP_CycHdrlase_I"/>
</dbReference>
<comment type="pathway">
    <text evidence="2 6">Cofactor biosynthesis; 7,8-dihydroneopterin triphosphate biosynthesis; 7,8-dihydroneopterin triphosphate from GTP: step 1/1.</text>
</comment>
<feature type="binding site" evidence="6">
    <location>
        <position position="90"/>
    </location>
    <ligand>
        <name>Zn(2+)</name>
        <dbReference type="ChEBI" id="CHEBI:29105"/>
    </ligand>
</feature>
<dbReference type="InterPro" id="IPR018234">
    <property type="entry name" value="GTP_CycHdrlase_I_CS"/>
</dbReference>
<reference evidence="9" key="1">
    <citation type="journal article" date="2019" name="Int. J. Syst. Evol. Microbiol.">
        <title>The Global Catalogue of Microorganisms (GCM) 10K type strain sequencing project: providing services to taxonomists for standard genome sequencing and annotation.</title>
        <authorList>
            <consortium name="The Broad Institute Genomics Platform"/>
            <consortium name="The Broad Institute Genome Sequencing Center for Infectious Disease"/>
            <person name="Wu L."/>
            <person name="Ma J."/>
        </authorList>
    </citation>
    <scope>NUCLEOTIDE SEQUENCE [LARGE SCALE GENOMIC DNA]</scope>
    <source>
        <strain evidence="9">KCTC 42903</strain>
    </source>
</reference>
<dbReference type="EC" id="3.5.4.16" evidence="6"/>
<comment type="catalytic activity">
    <reaction evidence="1 6">
        <text>GTP + H2O = 7,8-dihydroneopterin 3'-triphosphate + formate + H(+)</text>
        <dbReference type="Rhea" id="RHEA:17473"/>
        <dbReference type="ChEBI" id="CHEBI:15377"/>
        <dbReference type="ChEBI" id="CHEBI:15378"/>
        <dbReference type="ChEBI" id="CHEBI:15740"/>
        <dbReference type="ChEBI" id="CHEBI:37565"/>
        <dbReference type="ChEBI" id="CHEBI:58462"/>
        <dbReference type="EC" id="3.5.4.16"/>
    </reaction>
</comment>
<evidence type="ECO:0000259" key="7">
    <source>
        <dbReference type="Pfam" id="PF01227"/>
    </source>
</evidence>
<proteinExistence type="inferred from homology"/>
<evidence type="ECO:0000256" key="4">
    <source>
        <dbReference type="ARBA" id="ARBA00022563"/>
    </source>
</evidence>
<dbReference type="InterPro" id="IPR043134">
    <property type="entry name" value="GTP-CH-I_N"/>
</dbReference>
<comment type="caution">
    <text evidence="8">The sequence shown here is derived from an EMBL/GenBank/DDBJ whole genome shotgun (WGS) entry which is preliminary data.</text>
</comment>
<keyword evidence="5 6" id="KW-0378">Hydrolase</keyword>
<comment type="subunit">
    <text evidence="6">Homopolymer.</text>
</comment>
<dbReference type="EMBL" id="JBHULK010000001">
    <property type="protein sequence ID" value="MFD2534283.1"/>
    <property type="molecule type" value="Genomic_DNA"/>
</dbReference>
<organism evidence="8 9">
    <name type="scientific">Gelatiniphilus marinus</name>
    <dbReference type="NCBI Taxonomy" id="1759464"/>
    <lineage>
        <taxon>Bacteria</taxon>
        <taxon>Pseudomonadati</taxon>
        <taxon>Bacteroidota</taxon>
        <taxon>Flavobacteriia</taxon>
        <taxon>Flavobacteriales</taxon>
        <taxon>Flavobacteriaceae</taxon>
        <taxon>Gelatiniphilus</taxon>
    </lineage>
</organism>
<keyword evidence="6" id="KW-0862">Zinc</keyword>
<dbReference type="NCBIfam" id="NF006826">
    <property type="entry name" value="PRK09347.1-3"/>
    <property type="match status" value="1"/>
</dbReference>
<dbReference type="NCBIfam" id="NF006825">
    <property type="entry name" value="PRK09347.1-2"/>
    <property type="match status" value="1"/>
</dbReference>
<evidence type="ECO:0000256" key="2">
    <source>
        <dbReference type="ARBA" id="ARBA00005080"/>
    </source>
</evidence>
<dbReference type="PROSITE" id="PS00860">
    <property type="entry name" value="GTP_CYCLOHYDROL_1_2"/>
    <property type="match status" value="1"/>
</dbReference>
<dbReference type="PANTHER" id="PTHR11109:SF7">
    <property type="entry name" value="GTP CYCLOHYDROLASE 1"/>
    <property type="match status" value="1"/>
</dbReference>
<evidence type="ECO:0000313" key="9">
    <source>
        <dbReference type="Proteomes" id="UP001597441"/>
    </source>
</evidence>
<dbReference type="HAMAP" id="MF_00223">
    <property type="entry name" value="FolE"/>
    <property type="match status" value="1"/>
</dbReference>
<evidence type="ECO:0000256" key="6">
    <source>
        <dbReference type="HAMAP-Rule" id="MF_00223"/>
    </source>
</evidence>
<keyword evidence="6" id="KW-0547">Nucleotide-binding</keyword>
<dbReference type="Pfam" id="PF01227">
    <property type="entry name" value="GTP_cyclohydroI"/>
    <property type="match status" value="1"/>
</dbReference>
<feature type="domain" description="GTP cyclohydrolase I" evidence="7">
    <location>
        <begin position="18"/>
        <end position="193"/>
    </location>
</feature>
<keyword evidence="4 6" id="KW-0554">One-carbon metabolism</keyword>
<accession>A0ABW5JRX3</accession>
<dbReference type="Gene3D" id="1.10.286.10">
    <property type="match status" value="1"/>
</dbReference>
<sequence>MPYKNFEEYNIQVTDDVKERYKNIIEDLGENTDREGLIKTPERAAKAMQFLTQGYNQDPVEILKSAMFKESYNEMVIVKDIELYSLCEHHILPFFGKAHIAYIPNGQIVGLSKLPRIVDVFARRLQVQERLTEQVLDCINDTLKPQGVAVVIEASHMCMMMRGVQKQNSITTTSGFRGQFEKIETRNEFLKLIGK</sequence>
<keyword evidence="9" id="KW-1185">Reference proteome</keyword>
<keyword evidence="6" id="KW-0342">GTP-binding</keyword>
<evidence type="ECO:0000256" key="1">
    <source>
        <dbReference type="ARBA" id="ARBA00001052"/>
    </source>
</evidence>
<feature type="binding site" evidence="6">
    <location>
        <position position="158"/>
    </location>
    <ligand>
        <name>Zn(2+)</name>
        <dbReference type="ChEBI" id="CHEBI:29105"/>
    </ligand>
</feature>
<protein>
    <recommendedName>
        <fullName evidence="6">GTP cyclohydrolase 1</fullName>
        <ecNumber evidence="6">3.5.4.16</ecNumber>
    </recommendedName>
    <alternativeName>
        <fullName evidence="6">GTP cyclohydrolase I</fullName>
        <shortName evidence="6">GTP-CH-I</shortName>
    </alternativeName>
</protein>
<name>A0ABW5JRX3_9FLAO</name>
<evidence type="ECO:0000313" key="8">
    <source>
        <dbReference type="EMBL" id="MFD2534283.1"/>
    </source>
</evidence>
<dbReference type="RefSeq" id="WP_388014521.1">
    <property type="nucleotide sequence ID" value="NZ_JBHUDT010000001.1"/>
</dbReference>
<dbReference type="PROSITE" id="PS00859">
    <property type="entry name" value="GTP_CYCLOHYDROL_1_1"/>
    <property type="match status" value="1"/>
</dbReference>
<dbReference type="NCBIfam" id="TIGR00063">
    <property type="entry name" value="folE"/>
    <property type="match status" value="1"/>
</dbReference>
<evidence type="ECO:0000256" key="5">
    <source>
        <dbReference type="ARBA" id="ARBA00022801"/>
    </source>
</evidence>
<dbReference type="Gene3D" id="3.30.1130.10">
    <property type="match status" value="1"/>
</dbReference>
<gene>
    <name evidence="6 8" type="primary">folE</name>
    <name evidence="8" type="ORF">ACFSQS_04120</name>
</gene>
<dbReference type="InterPro" id="IPR020602">
    <property type="entry name" value="GTP_CycHdrlase_I_dom"/>
</dbReference>
<dbReference type="Proteomes" id="UP001597441">
    <property type="component" value="Unassembled WGS sequence"/>
</dbReference>
<comment type="similarity">
    <text evidence="3 6">Belongs to the GTP cyclohydrolase I family.</text>
</comment>
<feature type="binding site" evidence="6">
    <location>
        <position position="87"/>
    </location>
    <ligand>
        <name>Zn(2+)</name>
        <dbReference type="ChEBI" id="CHEBI:29105"/>
    </ligand>
</feature>